<gene>
    <name evidence="2" type="ORF">PVAP13_5NG017500</name>
</gene>
<organism evidence="2 3">
    <name type="scientific">Panicum virgatum</name>
    <name type="common">Blackwell switchgrass</name>
    <dbReference type="NCBI Taxonomy" id="38727"/>
    <lineage>
        <taxon>Eukaryota</taxon>
        <taxon>Viridiplantae</taxon>
        <taxon>Streptophyta</taxon>
        <taxon>Embryophyta</taxon>
        <taxon>Tracheophyta</taxon>
        <taxon>Spermatophyta</taxon>
        <taxon>Magnoliopsida</taxon>
        <taxon>Liliopsida</taxon>
        <taxon>Poales</taxon>
        <taxon>Poaceae</taxon>
        <taxon>PACMAD clade</taxon>
        <taxon>Panicoideae</taxon>
        <taxon>Panicodae</taxon>
        <taxon>Paniceae</taxon>
        <taxon>Panicinae</taxon>
        <taxon>Panicum</taxon>
        <taxon>Panicum sect. Hiantes</taxon>
    </lineage>
</organism>
<dbReference type="EMBL" id="CM029046">
    <property type="protein sequence ID" value="KAG2589446.1"/>
    <property type="molecule type" value="Genomic_DNA"/>
</dbReference>
<proteinExistence type="predicted"/>
<evidence type="ECO:0000313" key="3">
    <source>
        <dbReference type="Proteomes" id="UP000823388"/>
    </source>
</evidence>
<name>A0A8T0RXV0_PANVG</name>
<evidence type="ECO:0000256" key="1">
    <source>
        <dbReference type="SAM" id="Coils"/>
    </source>
</evidence>
<keyword evidence="1" id="KW-0175">Coiled coil</keyword>
<feature type="coiled-coil region" evidence="1">
    <location>
        <begin position="2"/>
        <end position="61"/>
    </location>
</feature>
<keyword evidence="3" id="KW-1185">Reference proteome</keyword>
<accession>A0A8T0RXV0</accession>
<sequence length="159" mass="17858">MNQNHSAEIKRLQEAKNKAMKELRDANEKLEKKLKDADSQMVDSMKRIKDLSAELQDFKEASKLLIDLVDPVVVEATEERSLLSRLQEATQKLSTYVLSTVKSYVSTALGLVKAWHVDTDLAPLSSELPLDCSDEQFGQLMKDVQPVAKKIVDTVEQQG</sequence>
<comment type="caution">
    <text evidence="2">The sequence shown here is derived from an EMBL/GenBank/DDBJ whole genome shotgun (WGS) entry which is preliminary data.</text>
</comment>
<evidence type="ECO:0000313" key="2">
    <source>
        <dbReference type="EMBL" id="KAG2589446.1"/>
    </source>
</evidence>
<reference evidence="2" key="1">
    <citation type="submission" date="2020-05" db="EMBL/GenBank/DDBJ databases">
        <title>WGS assembly of Panicum virgatum.</title>
        <authorList>
            <person name="Lovell J.T."/>
            <person name="Jenkins J."/>
            <person name="Shu S."/>
            <person name="Juenger T.E."/>
            <person name="Schmutz J."/>
        </authorList>
    </citation>
    <scope>NUCLEOTIDE SEQUENCE</scope>
    <source>
        <strain evidence="2">AP13</strain>
    </source>
</reference>
<dbReference type="Proteomes" id="UP000823388">
    <property type="component" value="Chromosome 5N"/>
</dbReference>
<dbReference type="AlphaFoldDB" id="A0A8T0RXV0"/>
<protein>
    <submittedName>
        <fullName evidence="2">Uncharacterized protein</fullName>
    </submittedName>
</protein>